<organism evidence="2 3">
    <name type="scientific">Vibrio amylolyticus</name>
    <dbReference type="NCBI Taxonomy" id="2847292"/>
    <lineage>
        <taxon>Bacteria</taxon>
        <taxon>Pseudomonadati</taxon>
        <taxon>Pseudomonadota</taxon>
        <taxon>Gammaproteobacteria</taxon>
        <taxon>Vibrionales</taxon>
        <taxon>Vibrionaceae</taxon>
        <taxon>Vibrio</taxon>
    </lineage>
</organism>
<evidence type="ECO:0000313" key="3">
    <source>
        <dbReference type="Proteomes" id="UP001139559"/>
    </source>
</evidence>
<keyword evidence="3" id="KW-1185">Reference proteome</keyword>
<dbReference type="EMBL" id="JAJHVV010000006">
    <property type="protein sequence ID" value="MCK6263800.1"/>
    <property type="molecule type" value="Genomic_DNA"/>
</dbReference>
<sequence length="49" mass="5385">MGRFKGSRDNKPKGQPDPVPQPKARRPVRKVPSPLRGRPAGYSTCAARD</sequence>
<evidence type="ECO:0000256" key="1">
    <source>
        <dbReference type="SAM" id="MobiDB-lite"/>
    </source>
</evidence>
<dbReference type="Proteomes" id="UP001139559">
    <property type="component" value="Unassembled WGS sequence"/>
</dbReference>
<dbReference type="RefSeq" id="WP_248008887.1">
    <property type="nucleotide sequence ID" value="NZ_JAJHVV010000006.1"/>
</dbReference>
<feature type="region of interest" description="Disordered" evidence="1">
    <location>
        <begin position="1"/>
        <end position="49"/>
    </location>
</feature>
<dbReference type="AlphaFoldDB" id="A0A9X1XMR1"/>
<feature type="compositionally biased region" description="Basic and acidic residues" evidence="1">
    <location>
        <begin position="1"/>
        <end position="14"/>
    </location>
</feature>
<evidence type="ECO:0000313" key="2">
    <source>
        <dbReference type="EMBL" id="MCK6263800.1"/>
    </source>
</evidence>
<name>A0A9X1XMR1_9VIBR</name>
<proteinExistence type="predicted"/>
<accession>A0A9X1XMR1</accession>
<gene>
    <name evidence="2" type="ORF">KP803_11005</name>
</gene>
<comment type="caution">
    <text evidence="2">The sequence shown here is derived from an EMBL/GenBank/DDBJ whole genome shotgun (WGS) entry which is preliminary data.</text>
</comment>
<reference evidence="2" key="1">
    <citation type="submission" date="2021-11" db="EMBL/GenBank/DDBJ databases">
        <title>Vibrio ZSDE26 sp. nov. and Vibrio ZSDZ34 sp. nov., isolated from coastal seawater in Qingdao.</title>
        <authorList>
            <person name="Zhang P."/>
        </authorList>
    </citation>
    <scope>NUCLEOTIDE SEQUENCE</scope>
    <source>
        <strain evidence="2">ZSDE26</strain>
    </source>
</reference>
<protein>
    <submittedName>
        <fullName evidence="2">Uncharacterized protein</fullName>
    </submittedName>
</protein>